<dbReference type="EMBL" id="JAEHOC010000058">
    <property type="protein sequence ID" value="KAG2425194.1"/>
    <property type="molecule type" value="Genomic_DNA"/>
</dbReference>
<organism evidence="1 2">
    <name type="scientific">Chlamydomonas incerta</name>
    <dbReference type="NCBI Taxonomy" id="51695"/>
    <lineage>
        <taxon>Eukaryota</taxon>
        <taxon>Viridiplantae</taxon>
        <taxon>Chlorophyta</taxon>
        <taxon>core chlorophytes</taxon>
        <taxon>Chlorophyceae</taxon>
        <taxon>CS clade</taxon>
        <taxon>Chlamydomonadales</taxon>
        <taxon>Chlamydomonadaceae</taxon>
        <taxon>Chlamydomonas</taxon>
    </lineage>
</organism>
<keyword evidence="2" id="KW-1185">Reference proteome</keyword>
<proteinExistence type="predicted"/>
<evidence type="ECO:0000313" key="1">
    <source>
        <dbReference type="EMBL" id="KAG2425194.1"/>
    </source>
</evidence>
<gene>
    <name evidence="1" type="ORF">HXX76_013947</name>
</gene>
<sequence>MLAGVCSYFRRLQRLQLETRLAELGATPPAPGHAPANPRAELVAAHAAFKQGQGAGSSAVRTRLAWKHAYQEQLEEFYALGKQLPGPAVPLTGAQVELASKRDALERQLAATEQVHNIERWPENDAEFRRTAEERKLFRLQKLERDVTRDHTKYEVREAQD</sequence>
<comment type="caution">
    <text evidence="1">The sequence shown here is derived from an EMBL/GenBank/DDBJ whole genome shotgun (WGS) entry which is preliminary data.</text>
</comment>
<reference evidence="1" key="1">
    <citation type="journal article" date="2020" name="bioRxiv">
        <title>Comparative genomics of Chlamydomonas.</title>
        <authorList>
            <person name="Craig R.J."/>
            <person name="Hasan A.R."/>
            <person name="Ness R.W."/>
            <person name="Keightley P.D."/>
        </authorList>
    </citation>
    <scope>NUCLEOTIDE SEQUENCE</scope>
    <source>
        <strain evidence="1">SAG 7.73</strain>
    </source>
</reference>
<evidence type="ECO:0000313" key="2">
    <source>
        <dbReference type="Proteomes" id="UP000650467"/>
    </source>
</evidence>
<protein>
    <submittedName>
        <fullName evidence="1">Uncharacterized protein</fullName>
    </submittedName>
</protein>
<name>A0A835SN18_CHLIN</name>
<dbReference type="Proteomes" id="UP000650467">
    <property type="component" value="Unassembled WGS sequence"/>
</dbReference>
<dbReference type="AlphaFoldDB" id="A0A835SN18"/>
<accession>A0A835SN18</accession>